<dbReference type="InterPro" id="IPR051801">
    <property type="entry name" value="GH28_Enzymes"/>
</dbReference>
<name>A0AAV3U544_9ALTE</name>
<evidence type="ECO:0000313" key="5">
    <source>
        <dbReference type="EMBL" id="GAA4949341.1"/>
    </source>
</evidence>
<accession>A0AAV3U544</accession>
<evidence type="ECO:0000256" key="2">
    <source>
        <dbReference type="ARBA" id="ARBA00022801"/>
    </source>
</evidence>
<dbReference type="GO" id="GO:0005975">
    <property type="term" value="P:carbohydrate metabolic process"/>
    <property type="evidence" value="ECO:0007669"/>
    <property type="project" value="InterPro"/>
</dbReference>
<dbReference type="PANTHER" id="PTHR31339">
    <property type="entry name" value="PECTIN LYASE-RELATED"/>
    <property type="match status" value="1"/>
</dbReference>
<dbReference type="Pfam" id="PF00295">
    <property type="entry name" value="Glyco_hydro_28"/>
    <property type="match status" value="1"/>
</dbReference>
<dbReference type="InterPro" id="IPR000743">
    <property type="entry name" value="Glyco_hydro_28"/>
</dbReference>
<organism evidence="5 6">
    <name type="scientific">Halioxenophilus aromaticivorans</name>
    <dbReference type="NCBI Taxonomy" id="1306992"/>
    <lineage>
        <taxon>Bacteria</taxon>
        <taxon>Pseudomonadati</taxon>
        <taxon>Pseudomonadota</taxon>
        <taxon>Gammaproteobacteria</taxon>
        <taxon>Alteromonadales</taxon>
        <taxon>Alteromonadaceae</taxon>
        <taxon>Halioxenophilus</taxon>
    </lineage>
</organism>
<reference evidence="6" key="1">
    <citation type="journal article" date="2019" name="Int. J. Syst. Evol. Microbiol.">
        <title>The Global Catalogue of Microorganisms (GCM) 10K type strain sequencing project: providing services to taxonomists for standard genome sequencing and annotation.</title>
        <authorList>
            <consortium name="The Broad Institute Genomics Platform"/>
            <consortium name="The Broad Institute Genome Sequencing Center for Infectious Disease"/>
            <person name="Wu L."/>
            <person name="Ma J."/>
        </authorList>
    </citation>
    <scope>NUCLEOTIDE SEQUENCE [LARGE SCALE GENOMIC DNA]</scope>
    <source>
        <strain evidence="6">JCM 19134</strain>
    </source>
</reference>
<dbReference type="GO" id="GO:0004650">
    <property type="term" value="F:polygalacturonase activity"/>
    <property type="evidence" value="ECO:0007669"/>
    <property type="project" value="InterPro"/>
</dbReference>
<protein>
    <submittedName>
        <fullName evidence="5">Exopolygalacturonase PelB</fullName>
    </submittedName>
</protein>
<keyword evidence="2 4" id="KW-0378">Hydrolase</keyword>
<dbReference type="EMBL" id="BAABLX010000028">
    <property type="protein sequence ID" value="GAA4949341.1"/>
    <property type="molecule type" value="Genomic_DNA"/>
</dbReference>
<dbReference type="PANTHER" id="PTHR31339:SF9">
    <property type="entry name" value="PLASMIN AND FIBRONECTIN-BINDING PROTEIN A"/>
    <property type="match status" value="1"/>
</dbReference>
<gene>
    <name evidence="5" type="primary">pelB_2</name>
    <name evidence="5" type="ORF">GCM10025791_31940</name>
</gene>
<comment type="similarity">
    <text evidence="1 4">Belongs to the glycosyl hydrolase 28 family.</text>
</comment>
<comment type="caution">
    <text evidence="5">The sequence shown here is derived from an EMBL/GenBank/DDBJ whole genome shotgun (WGS) entry which is preliminary data.</text>
</comment>
<dbReference type="SUPFAM" id="SSF51126">
    <property type="entry name" value="Pectin lyase-like"/>
    <property type="match status" value="1"/>
</dbReference>
<dbReference type="Gene3D" id="2.160.20.10">
    <property type="entry name" value="Single-stranded right-handed beta-helix, Pectin lyase-like"/>
    <property type="match status" value="1"/>
</dbReference>
<sequence length="455" mass="49871">MGGCQPSNLESGLAKPQAASSQATTVTEQSIVAAIALPAIAQQDFPITDFANHQTLTKDARPAILAAIDSASENGGGRVVIPAGNWTSAGPIHLKSNINLHLAEGAHLTFSPRAEDYLPAVFSRWEGTEMYGYSPLIYANDVHDIAITGPGIIDGNADSEFFAWYPNEKPDQLKLRKMGIAGDPVSQRQFGEGHFLRPGLIQIINAERVLLDGFEARNSPFWINHLIYTTHATVRNLNVNSHHPNNDGVDVDSSSYVLIENNVFRTGDDSVVVKSGRDQDGRSIGKPSEYVVIRNNDMGGEDGIAVGSEMSGGIRHVYFTDNILRTGVSAVRFKANLDRGGVVEHIYVKGLQVESFRDLFWFQLNYPGELDGQHPSTYRDIVFEDIHVQNTDTFLEIHAPAPTPASNITFKNIVVEHTKNTFILNNVANLNLDNVTINNQTINAQLNWQAKTDSN</sequence>
<evidence type="ECO:0000313" key="6">
    <source>
        <dbReference type="Proteomes" id="UP001409585"/>
    </source>
</evidence>
<evidence type="ECO:0000256" key="1">
    <source>
        <dbReference type="ARBA" id="ARBA00008834"/>
    </source>
</evidence>
<dbReference type="Proteomes" id="UP001409585">
    <property type="component" value="Unassembled WGS sequence"/>
</dbReference>
<keyword evidence="3 4" id="KW-0326">Glycosidase</keyword>
<evidence type="ECO:0000256" key="3">
    <source>
        <dbReference type="ARBA" id="ARBA00023295"/>
    </source>
</evidence>
<evidence type="ECO:0000256" key="4">
    <source>
        <dbReference type="RuleBase" id="RU361169"/>
    </source>
</evidence>
<dbReference type="AlphaFoldDB" id="A0AAV3U544"/>
<proteinExistence type="inferred from homology"/>
<keyword evidence="6" id="KW-1185">Reference proteome</keyword>
<dbReference type="InterPro" id="IPR011050">
    <property type="entry name" value="Pectin_lyase_fold/virulence"/>
</dbReference>
<dbReference type="InterPro" id="IPR012334">
    <property type="entry name" value="Pectin_lyas_fold"/>
</dbReference>